<feature type="region of interest" description="Disordered" evidence="1">
    <location>
        <begin position="107"/>
        <end position="146"/>
    </location>
</feature>
<organism evidence="2 3">
    <name type="scientific">Aspergillus wentii DTO 134E9</name>
    <dbReference type="NCBI Taxonomy" id="1073089"/>
    <lineage>
        <taxon>Eukaryota</taxon>
        <taxon>Fungi</taxon>
        <taxon>Dikarya</taxon>
        <taxon>Ascomycota</taxon>
        <taxon>Pezizomycotina</taxon>
        <taxon>Eurotiomycetes</taxon>
        <taxon>Eurotiomycetidae</taxon>
        <taxon>Eurotiales</taxon>
        <taxon>Aspergillaceae</taxon>
        <taxon>Aspergillus</taxon>
        <taxon>Aspergillus subgen. Cremei</taxon>
    </lineage>
</organism>
<dbReference type="STRING" id="1073089.A0A1L9RS09"/>
<feature type="region of interest" description="Disordered" evidence="1">
    <location>
        <begin position="222"/>
        <end position="259"/>
    </location>
</feature>
<dbReference type="EMBL" id="KV878211">
    <property type="protein sequence ID" value="OJJ37702.1"/>
    <property type="molecule type" value="Genomic_DNA"/>
</dbReference>
<accession>A0A1L9RS09</accession>
<evidence type="ECO:0000256" key="1">
    <source>
        <dbReference type="SAM" id="MobiDB-lite"/>
    </source>
</evidence>
<feature type="region of interest" description="Disordered" evidence="1">
    <location>
        <begin position="1"/>
        <end position="33"/>
    </location>
</feature>
<reference evidence="3" key="1">
    <citation type="journal article" date="2017" name="Genome Biol.">
        <title>Comparative genomics reveals high biological diversity and specific adaptations in the industrially and medically important fungal genus Aspergillus.</title>
        <authorList>
            <person name="de Vries R.P."/>
            <person name="Riley R."/>
            <person name="Wiebenga A."/>
            <person name="Aguilar-Osorio G."/>
            <person name="Amillis S."/>
            <person name="Uchima C.A."/>
            <person name="Anderluh G."/>
            <person name="Asadollahi M."/>
            <person name="Askin M."/>
            <person name="Barry K."/>
            <person name="Battaglia E."/>
            <person name="Bayram O."/>
            <person name="Benocci T."/>
            <person name="Braus-Stromeyer S.A."/>
            <person name="Caldana C."/>
            <person name="Canovas D."/>
            <person name="Cerqueira G.C."/>
            <person name="Chen F."/>
            <person name="Chen W."/>
            <person name="Choi C."/>
            <person name="Clum A."/>
            <person name="Dos Santos R.A."/>
            <person name="Damasio A.R."/>
            <person name="Diallinas G."/>
            <person name="Emri T."/>
            <person name="Fekete E."/>
            <person name="Flipphi M."/>
            <person name="Freyberg S."/>
            <person name="Gallo A."/>
            <person name="Gournas C."/>
            <person name="Habgood R."/>
            <person name="Hainaut M."/>
            <person name="Harispe M.L."/>
            <person name="Henrissat B."/>
            <person name="Hilden K.S."/>
            <person name="Hope R."/>
            <person name="Hossain A."/>
            <person name="Karabika E."/>
            <person name="Karaffa L."/>
            <person name="Karanyi Z."/>
            <person name="Krasevec N."/>
            <person name="Kuo A."/>
            <person name="Kusch H."/>
            <person name="LaButti K."/>
            <person name="Lagendijk E.L."/>
            <person name="Lapidus A."/>
            <person name="Levasseur A."/>
            <person name="Lindquist E."/>
            <person name="Lipzen A."/>
            <person name="Logrieco A.F."/>
            <person name="MacCabe A."/>
            <person name="Maekelae M.R."/>
            <person name="Malavazi I."/>
            <person name="Melin P."/>
            <person name="Meyer V."/>
            <person name="Mielnichuk N."/>
            <person name="Miskei M."/>
            <person name="Molnar A.P."/>
            <person name="Mule G."/>
            <person name="Ngan C.Y."/>
            <person name="Orejas M."/>
            <person name="Orosz E."/>
            <person name="Ouedraogo J.P."/>
            <person name="Overkamp K.M."/>
            <person name="Park H.-S."/>
            <person name="Perrone G."/>
            <person name="Piumi F."/>
            <person name="Punt P.J."/>
            <person name="Ram A.F."/>
            <person name="Ramon A."/>
            <person name="Rauscher S."/>
            <person name="Record E."/>
            <person name="Riano-Pachon D.M."/>
            <person name="Robert V."/>
            <person name="Roehrig J."/>
            <person name="Ruller R."/>
            <person name="Salamov A."/>
            <person name="Salih N.S."/>
            <person name="Samson R.A."/>
            <person name="Sandor E."/>
            <person name="Sanguinetti M."/>
            <person name="Schuetze T."/>
            <person name="Sepcic K."/>
            <person name="Shelest E."/>
            <person name="Sherlock G."/>
            <person name="Sophianopoulou V."/>
            <person name="Squina F.M."/>
            <person name="Sun H."/>
            <person name="Susca A."/>
            <person name="Todd R.B."/>
            <person name="Tsang A."/>
            <person name="Unkles S.E."/>
            <person name="van de Wiele N."/>
            <person name="van Rossen-Uffink D."/>
            <person name="Oliveira J.V."/>
            <person name="Vesth T.C."/>
            <person name="Visser J."/>
            <person name="Yu J.-H."/>
            <person name="Zhou M."/>
            <person name="Andersen M.R."/>
            <person name="Archer D.B."/>
            <person name="Baker S.E."/>
            <person name="Benoit I."/>
            <person name="Brakhage A.A."/>
            <person name="Braus G.H."/>
            <person name="Fischer R."/>
            <person name="Frisvad J.C."/>
            <person name="Goldman G.H."/>
            <person name="Houbraken J."/>
            <person name="Oakley B."/>
            <person name="Pocsi I."/>
            <person name="Scazzocchio C."/>
            <person name="Seiboth B."/>
            <person name="vanKuyk P.A."/>
            <person name="Wortman J."/>
            <person name="Dyer P.S."/>
            <person name="Grigoriev I.V."/>
        </authorList>
    </citation>
    <scope>NUCLEOTIDE SEQUENCE [LARGE SCALE GENOMIC DNA]</scope>
    <source>
        <strain evidence="3">DTO 134E9</strain>
    </source>
</reference>
<feature type="compositionally biased region" description="Polar residues" evidence="1">
    <location>
        <begin position="588"/>
        <end position="605"/>
    </location>
</feature>
<dbReference type="AlphaFoldDB" id="A0A1L9RS09"/>
<dbReference type="RefSeq" id="XP_040691378.1">
    <property type="nucleotide sequence ID" value="XM_040832944.1"/>
</dbReference>
<proteinExistence type="predicted"/>
<feature type="region of interest" description="Disordered" evidence="1">
    <location>
        <begin position="568"/>
        <end position="654"/>
    </location>
</feature>
<dbReference type="GeneID" id="63748792"/>
<dbReference type="Proteomes" id="UP000184383">
    <property type="component" value="Unassembled WGS sequence"/>
</dbReference>
<name>A0A1L9RS09_ASPWE</name>
<dbReference type="OrthoDB" id="4851482at2759"/>
<protein>
    <submittedName>
        <fullName evidence="2">Uncharacterized protein</fullName>
    </submittedName>
</protein>
<sequence length="654" mass="71073">MSHFDESFFPGYEQPPGTGSYSDPEAGSDGFRSDNTINWAMISGLGNINAGQEELVTPHQDTFEGCMPLINTIIPAQMYSGVPLANGSEHGSSVAGNPADVDDFAVSSNSSAPGSSPPIFPGHFPFAENLAGDTSNNGSPIDPNHFEVPAYPHPGLPHEWNVPPAGGNYDGLPRNDLEGQSTNFDQTNQFVSHERPQPIHFNQFNQFTGYQHSNVAYASTAPPSIAACDGNQDFQQQETKEQPEPQEPQEPPVSKAGVSPIKFPTFAQLMDPDRYNVDTGTRFSSVHEANAASRNNEPPPYDPTIPETVKQHRAFVKTLCNAMKSIEYAEDNPGMIKPFADGKYPDQRIETVCWNLLDLCISRHTCGPLLAIFGIKSKQSGDLATFAQRVTKVIECLATHKTICKHLLDPVYIYQFLDDPVAAQKRVIANKTLNKRKGAVMNAGKQALGDSGRPKSAASNTKSISIQDHLLEQPVVGPATSYSTPIKNTDSQERALTPDGLPRTIGSIRLNSSPVLDEKSASPVSQRMVTGTSSYHATPNLRQTVQTAGPNHQVFTPRSMPHSFPAQMHGRRMTAPTSHPRPDISFASAPSTPSHVRSGSGNICITPNGMMGNSIRNPYMAPVTPTRQSSNRRKRPTSEVDDLDECPSPEKKQR</sequence>
<feature type="region of interest" description="Disordered" evidence="1">
    <location>
        <begin position="483"/>
        <end position="507"/>
    </location>
</feature>
<keyword evidence="3" id="KW-1185">Reference proteome</keyword>
<gene>
    <name evidence="2" type="ORF">ASPWEDRAFT_27061</name>
</gene>
<evidence type="ECO:0000313" key="2">
    <source>
        <dbReference type="EMBL" id="OJJ37702.1"/>
    </source>
</evidence>
<evidence type="ECO:0000313" key="3">
    <source>
        <dbReference type="Proteomes" id="UP000184383"/>
    </source>
</evidence>
<dbReference type="VEuPathDB" id="FungiDB:ASPWEDRAFT_27061"/>